<keyword evidence="3" id="KW-1185">Reference proteome</keyword>
<protein>
    <submittedName>
        <fullName evidence="2">Uncharacterized protein</fullName>
    </submittedName>
</protein>
<organism evidence="2 3">
    <name type="scientific">Polarella glacialis</name>
    <name type="common">Dinoflagellate</name>
    <dbReference type="NCBI Taxonomy" id="89957"/>
    <lineage>
        <taxon>Eukaryota</taxon>
        <taxon>Sar</taxon>
        <taxon>Alveolata</taxon>
        <taxon>Dinophyceae</taxon>
        <taxon>Suessiales</taxon>
        <taxon>Suessiaceae</taxon>
        <taxon>Polarella</taxon>
    </lineage>
</organism>
<dbReference type="Proteomes" id="UP000654075">
    <property type="component" value="Unassembled WGS sequence"/>
</dbReference>
<evidence type="ECO:0000313" key="2">
    <source>
        <dbReference type="EMBL" id="CAE8601064.1"/>
    </source>
</evidence>
<reference evidence="2" key="1">
    <citation type="submission" date="2021-02" db="EMBL/GenBank/DDBJ databases">
        <authorList>
            <person name="Dougan E. K."/>
            <person name="Rhodes N."/>
            <person name="Thang M."/>
            <person name="Chan C."/>
        </authorList>
    </citation>
    <scope>NUCLEOTIDE SEQUENCE</scope>
</reference>
<accession>A0A813ERC9</accession>
<evidence type="ECO:0000313" key="3">
    <source>
        <dbReference type="Proteomes" id="UP000654075"/>
    </source>
</evidence>
<comment type="caution">
    <text evidence="2">The sequence shown here is derived from an EMBL/GenBank/DDBJ whole genome shotgun (WGS) entry which is preliminary data.</text>
</comment>
<dbReference type="EMBL" id="CAJNNV010012751">
    <property type="protein sequence ID" value="CAE8601064.1"/>
    <property type="molecule type" value="Genomic_DNA"/>
</dbReference>
<feature type="non-terminal residue" evidence="2">
    <location>
        <position position="96"/>
    </location>
</feature>
<proteinExistence type="predicted"/>
<name>A0A813ERC9_POLGL</name>
<feature type="region of interest" description="Disordered" evidence="1">
    <location>
        <begin position="1"/>
        <end position="27"/>
    </location>
</feature>
<gene>
    <name evidence="2" type="ORF">PGLA1383_LOCUS19361</name>
</gene>
<sequence>MSMFTKGDLLDPQPEADSGGTISKHQAEWDRKMHMMDKQEKEVHQTQLKLIRDQTMVRDIGALRHEVGYAKAAIDSLKGAFEQDRVSTADAMSVLE</sequence>
<evidence type="ECO:0000256" key="1">
    <source>
        <dbReference type="SAM" id="MobiDB-lite"/>
    </source>
</evidence>
<dbReference type="AlphaFoldDB" id="A0A813ERC9"/>